<dbReference type="Proteomes" id="UP000798662">
    <property type="component" value="Chromosome 1"/>
</dbReference>
<protein>
    <submittedName>
        <fullName evidence="1">Uncharacterized protein</fullName>
    </submittedName>
</protein>
<gene>
    <name evidence="1" type="ORF">I4F81_004292</name>
</gene>
<keyword evidence="2" id="KW-1185">Reference proteome</keyword>
<evidence type="ECO:0000313" key="2">
    <source>
        <dbReference type="Proteomes" id="UP000798662"/>
    </source>
</evidence>
<dbReference type="EMBL" id="CM020618">
    <property type="protein sequence ID" value="KAK1861711.1"/>
    <property type="molecule type" value="Genomic_DNA"/>
</dbReference>
<organism evidence="1 2">
    <name type="scientific">Pyropia yezoensis</name>
    <name type="common">Susabi-nori</name>
    <name type="synonym">Porphyra yezoensis</name>
    <dbReference type="NCBI Taxonomy" id="2788"/>
    <lineage>
        <taxon>Eukaryota</taxon>
        <taxon>Rhodophyta</taxon>
        <taxon>Bangiophyceae</taxon>
        <taxon>Bangiales</taxon>
        <taxon>Bangiaceae</taxon>
        <taxon>Pyropia</taxon>
    </lineage>
</organism>
<accession>A0ACC3BW66</accession>
<evidence type="ECO:0000313" key="1">
    <source>
        <dbReference type="EMBL" id="KAK1861711.1"/>
    </source>
</evidence>
<comment type="caution">
    <text evidence="1">The sequence shown here is derived from an EMBL/GenBank/DDBJ whole genome shotgun (WGS) entry which is preliminary data.</text>
</comment>
<proteinExistence type="predicted"/>
<name>A0ACC3BW66_PYRYE</name>
<sequence length="246" mass="24964">MPSAPRRGGNPALHTGRLGHTVSAPPRGCDGLAKFIRQQIQQEWRPPPPSPRGVPTTTPTGGAAGPRSADPGWRPPPPSPAISGARHMRSGALVVPPGVGQAPRGRAGGAGGRSSGSGGADRFRGADRCSEHDGSPVGREGRCGERGRCVPAFPPDTANAGPRLLSPPRGGGEGEVVGCRHCPSWRRESPRRRLSVGLPLPLSVCALCSLTAAAVGVSASAGGGVLCAPLPFTVTPCALLPWGRDA</sequence>
<reference evidence="1" key="1">
    <citation type="submission" date="2019-11" db="EMBL/GenBank/DDBJ databases">
        <title>Nori genome reveals adaptations in red seaweeds to the harsh intertidal environment.</title>
        <authorList>
            <person name="Wang D."/>
            <person name="Mao Y."/>
        </authorList>
    </citation>
    <scope>NUCLEOTIDE SEQUENCE</scope>
    <source>
        <tissue evidence="1">Gametophyte</tissue>
    </source>
</reference>